<name>A0A932CRT2_UNCTE</name>
<dbReference type="AlphaFoldDB" id="A0A932CRT2"/>
<gene>
    <name evidence="9" type="ORF">HYY20_11170</name>
</gene>
<evidence type="ECO:0000256" key="1">
    <source>
        <dbReference type="ARBA" id="ARBA00000085"/>
    </source>
</evidence>
<dbReference type="PANTHER" id="PTHR43065">
    <property type="entry name" value="SENSOR HISTIDINE KINASE"/>
    <property type="match status" value="1"/>
</dbReference>
<dbReference type="Gene3D" id="1.10.287.130">
    <property type="match status" value="1"/>
</dbReference>
<dbReference type="EMBL" id="JACPRF010000340">
    <property type="protein sequence ID" value="MBI2877432.1"/>
    <property type="molecule type" value="Genomic_DNA"/>
</dbReference>
<comment type="catalytic activity">
    <reaction evidence="1">
        <text>ATP + protein L-histidine = ADP + protein N-phospho-L-histidine.</text>
        <dbReference type="EC" id="2.7.13.3"/>
    </reaction>
</comment>
<dbReference type="PANTHER" id="PTHR43065:SF42">
    <property type="entry name" value="TWO-COMPONENT SENSOR PPRA"/>
    <property type="match status" value="1"/>
</dbReference>
<protein>
    <recommendedName>
        <fullName evidence="3">histidine kinase</fullName>
        <ecNumber evidence="3">2.7.13.3</ecNumber>
    </recommendedName>
</protein>
<dbReference type="InterPro" id="IPR004358">
    <property type="entry name" value="Sig_transdc_His_kin-like_C"/>
</dbReference>
<dbReference type="SUPFAM" id="SSF158472">
    <property type="entry name" value="HAMP domain-like"/>
    <property type="match status" value="1"/>
</dbReference>
<reference evidence="9" key="1">
    <citation type="submission" date="2020-07" db="EMBL/GenBank/DDBJ databases">
        <title>Huge and variable diversity of episymbiotic CPR bacteria and DPANN archaea in groundwater ecosystems.</title>
        <authorList>
            <person name="He C.Y."/>
            <person name="Keren R."/>
            <person name="Whittaker M."/>
            <person name="Farag I.F."/>
            <person name="Doudna J."/>
            <person name="Cate J.H.D."/>
            <person name="Banfield J.F."/>
        </authorList>
    </citation>
    <scope>NUCLEOTIDE SEQUENCE</scope>
    <source>
        <strain evidence="9">NC_groundwater_672_Ag_B-0.1um_62_36</strain>
    </source>
</reference>
<dbReference type="PROSITE" id="PS50109">
    <property type="entry name" value="HIS_KIN"/>
    <property type="match status" value="1"/>
</dbReference>
<evidence type="ECO:0000259" key="8">
    <source>
        <dbReference type="PROSITE" id="PS50885"/>
    </source>
</evidence>
<organism evidence="9 10">
    <name type="scientific">Tectimicrobiota bacterium</name>
    <dbReference type="NCBI Taxonomy" id="2528274"/>
    <lineage>
        <taxon>Bacteria</taxon>
        <taxon>Pseudomonadati</taxon>
        <taxon>Nitrospinota/Tectimicrobiota group</taxon>
        <taxon>Candidatus Tectimicrobiota</taxon>
    </lineage>
</organism>
<dbReference type="InterPro" id="IPR003661">
    <property type="entry name" value="HisK_dim/P_dom"/>
</dbReference>
<evidence type="ECO:0000256" key="2">
    <source>
        <dbReference type="ARBA" id="ARBA00004370"/>
    </source>
</evidence>
<evidence type="ECO:0000256" key="4">
    <source>
        <dbReference type="ARBA" id="ARBA00022553"/>
    </source>
</evidence>
<dbReference type="InterPro" id="IPR003660">
    <property type="entry name" value="HAMP_dom"/>
</dbReference>
<proteinExistence type="predicted"/>
<comment type="caution">
    <text evidence="9">The sequence shown here is derived from an EMBL/GenBank/DDBJ whole genome shotgun (WGS) entry which is preliminary data.</text>
</comment>
<accession>A0A932CRT2</accession>
<dbReference type="GO" id="GO:0000155">
    <property type="term" value="F:phosphorelay sensor kinase activity"/>
    <property type="evidence" value="ECO:0007669"/>
    <property type="project" value="InterPro"/>
</dbReference>
<feature type="domain" description="Histidine kinase" evidence="7">
    <location>
        <begin position="300"/>
        <end position="530"/>
    </location>
</feature>
<keyword evidence="4" id="KW-0597">Phosphoprotein</keyword>
<evidence type="ECO:0000256" key="3">
    <source>
        <dbReference type="ARBA" id="ARBA00012438"/>
    </source>
</evidence>
<dbReference type="EC" id="2.7.13.3" evidence="3"/>
<dbReference type="SMART" id="SM00387">
    <property type="entry name" value="HATPase_c"/>
    <property type="match status" value="1"/>
</dbReference>
<dbReference type="SUPFAM" id="SSF58104">
    <property type="entry name" value="Methyl-accepting chemotaxis protein (MCP) signaling domain"/>
    <property type="match status" value="1"/>
</dbReference>
<dbReference type="PROSITE" id="PS50885">
    <property type="entry name" value="HAMP"/>
    <property type="match status" value="1"/>
</dbReference>
<dbReference type="CDD" id="cd06225">
    <property type="entry name" value="HAMP"/>
    <property type="match status" value="1"/>
</dbReference>
<evidence type="ECO:0000313" key="10">
    <source>
        <dbReference type="Proteomes" id="UP000769766"/>
    </source>
</evidence>
<dbReference type="Pfam" id="PF00672">
    <property type="entry name" value="HAMP"/>
    <property type="match status" value="1"/>
</dbReference>
<evidence type="ECO:0000256" key="6">
    <source>
        <dbReference type="ARBA" id="ARBA00022777"/>
    </source>
</evidence>
<keyword evidence="6 9" id="KW-0418">Kinase</keyword>
<dbReference type="Gene3D" id="3.30.565.10">
    <property type="entry name" value="Histidine kinase-like ATPase, C-terminal domain"/>
    <property type="match status" value="1"/>
</dbReference>
<feature type="domain" description="HAMP" evidence="8">
    <location>
        <begin position="216"/>
        <end position="269"/>
    </location>
</feature>
<dbReference type="InterPro" id="IPR005467">
    <property type="entry name" value="His_kinase_dom"/>
</dbReference>
<dbReference type="Proteomes" id="UP000769766">
    <property type="component" value="Unassembled WGS sequence"/>
</dbReference>
<dbReference type="CDD" id="cd00082">
    <property type="entry name" value="HisKA"/>
    <property type="match status" value="1"/>
</dbReference>
<dbReference type="PRINTS" id="PR00344">
    <property type="entry name" value="BCTRLSENSOR"/>
</dbReference>
<dbReference type="SMART" id="SM00304">
    <property type="entry name" value="HAMP"/>
    <property type="match status" value="1"/>
</dbReference>
<keyword evidence="5" id="KW-0808">Transferase</keyword>
<evidence type="ECO:0000256" key="5">
    <source>
        <dbReference type="ARBA" id="ARBA00022679"/>
    </source>
</evidence>
<dbReference type="SUPFAM" id="SSF55874">
    <property type="entry name" value="ATPase domain of HSP90 chaperone/DNA topoisomerase II/histidine kinase"/>
    <property type="match status" value="1"/>
</dbReference>
<dbReference type="Pfam" id="PF02518">
    <property type="entry name" value="HATPase_c"/>
    <property type="match status" value="1"/>
</dbReference>
<sequence length="530" mass="57194">MRIRVRLLLGYLGLALLVGVAGYVVASVTKMVHGEFDAVAEETIPVVLALEELRFAGLKIVSFTHEFGPINSGSPAADKEVRQDGLRRVALSGMGPYEDAFQRYEALLNRFFPDEKELLEGIRSTGQGLQRTSAAILERKAQGAWGPEILGLQERLKEEEKAFMQAIDTALAHETGELSERKESLESTIATAVNTSMVLNLFTVSVAILGGLLISRSISIPIIRLKDAALEIGKGKLDTRIALRARKDEVGVLADAFNQMAGEIQGLVGSLEQANRMLQENHERLLVTEKMASLGRLTAGIAHEMSTPLAAVRAALAELSQLANEYRTSIDDPEVTPDDHGEIAREMQQSIQLADHAAGRAAAFVRSIKFQTRDLATQERQRFNAVTAIQEALLLLGYALRKGGCTAVFEPAVDYVELYGSPGRLAQVMTNLVTNAIEASVANGGGPITVHLTPKSEGVELQVSDQGGGIPPEHFTKIFEPMFTTKPFGQGTGLGLAIVHEIITGDFGGTIEVASLPDQGTTFTLHFPHP</sequence>
<evidence type="ECO:0000259" key="7">
    <source>
        <dbReference type="PROSITE" id="PS50109"/>
    </source>
</evidence>
<dbReference type="Gene3D" id="6.10.340.10">
    <property type="match status" value="1"/>
</dbReference>
<dbReference type="GO" id="GO:0016020">
    <property type="term" value="C:membrane"/>
    <property type="evidence" value="ECO:0007669"/>
    <property type="project" value="UniProtKB-SubCell"/>
</dbReference>
<dbReference type="InterPro" id="IPR036890">
    <property type="entry name" value="HATPase_C_sf"/>
</dbReference>
<dbReference type="InterPro" id="IPR003594">
    <property type="entry name" value="HATPase_dom"/>
</dbReference>
<comment type="subcellular location">
    <subcellularLocation>
        <location evidence="2">Membrane</location>
    </subcellularLocation>
</comment>
<evidence type="ECO:0000313" key="9">
    <source>
        <dbReference type="EMBL" id="MBI2877432.1"/>
    </source>
</evidence>